<feature type="region of interest" description="Disordered" evidence="1">
    <location>
        <begin position="29"/>
        <end position="64"/>
    </location>
</feature>
<feature type="compositionally biased region" description="Polar residues" evidence="1">
    <location>
        <begin position="41"/>
        <end position="64"/>
    </location>
</feature>
<sequence length="64" mass="7398">MTTIRAYWKRHGRERSTWRLRASWPLLISQQTPTAMPPSSPSQRAVSTSSFSCRPPQTRQPQNT</sequence>
<evidence type="ECO:0000313" key="2">
    <source>
        <dbReference type="EMBL" id="KAK0705893.1"/>
    </source>
</evidence>
<reference evidence="2" key="1">
    <citation type="submission" date="2023-06" db="EMBL/GenBank/DDBJ databases">
        <title>Genome-scale phylogeny and comparative genomics of the fungal order Sordariales.</title>
        <authorList>
            <consortium name="Lawrence Berkeley National Laboratory"/>
            <person name="Hensen N."/>
            <person name="Bonometti L."/>
            <person name="Westerberg I."/>
            <person name="Brannstrom I.O."/>
            <person name="Guillou S."/>
            <person name="Cros-Aarteil S."/>
            <person name="Calhoun S."/>
            <person name="Haridas S."/>
            <person name="Kuo A."/>
            <person name="Mondo S."/>
            <person name="Pangilinan J."/>
            <person name="Riley R."/>
            <person name="LaButti K."/>
            <person name="Andreopoulos B."/>
            <person name="Lipzen A."/>
            <person name="Chen C."/>
            <person name="Yanf M."/>
            <person name="Daum C."/>
            <person name="Ng V."/>
            <person name="Clum A."/>
            <person name="Steindorff A."/>
            <person name="Ohm R."/>
            <person name="Martin F."/>
            <person name="Silar P."/>
            <person name="Natvig D."/>
            <person name="Lalanne C."/>
            <person name="Gautier V."/>
            <person name="Ament-velasquez S.L."/>
            <person name="Kruys A."/>
            <person name="Hutchinson M.I."/>
            <person name="Powell A.J."/>
            <person name="Barry K."/>
            <person name="Miller A.N."/>
            <person name="Grigoriev I.V."/>
            <person name="Debuchy R."/>
            <person name="Gladieux P."/>
            <person name="Thoren M.H."/>
            <person name="Johannesson H."/>
        </authorList>
    </citation>
    <scope>NUCLEOTIDE SEQUENCE</scope>
    <source>
        <strain evidence="2">SMH2392-1A</strain>
    </source>
</reference>
<organism evidence="2 3">
    <name type="scientific">Lasiosphaeria miniovina</name>
    <dbReference type="NCBI Taxonomy" id="1954250"/>
    <lineage>
        <taxon>Eukaryota</taxon>
        <taxon>Fungi</taxon>
        <taxon>Dikarya</taxon>
        <taxon>Ascomycota</taxon>
        <taxon>Pezizomycotina</taxon>
        <taxon>Sordariomycetes</taxon>
        <taxon>Sordariomycetidae</taxon>
        <taxon>Sordariales</taxon>
        <taxon>Lasiosphaeriaceae</taxon>
        <taxon>Lasiosphaeria</taxon>
    </lineage>
</organism>
<dbReference type="GeneID" id="85325986"/>
<evidence type="ECO:0000256" key="1">
    <source>
        <dbReference type="SAM" id="MobiDB-lite"/>
    </source>
</evidence>
<dbReference type="AlphaFoldDB" id="A0AA39ZYC7"/>
<dbReference type="Proteomes" id="UP001172101">
    <property type="component" value="Unassembled WGS sequence"/>
</dbReference>
<comment type="caution">
    <text evidence="2">The sequence shown here is derived from an EMBL/GenBank/DDBJ whole genome shotgun (WGS) entry which is preliminary data.</text>
</comment>
<keyword evidence="3" id="KW-1185">Reference proteome</keyword>
<dbReference type="EMBL" id="JAUIRO010000007">
    <property type="protein sequence ID" value="KAK0705893.1"/>
    <property type="molecule type" value="Genomic_DNA"/>
</dbReference>
<proteinExistence type="predicted"/>
<evidence type="ECO:0000313" key="3">
    <source>
        <dbReference type="Proteomes" id="UP001172101"/>
    </source>
</evidence>
<dbReference type="RefSeq" id="XP_060290987.1">
    <property type="nucleotide sequence ID" value="XM_060442716.1"/>
</dbReference>
<accession>A0AA39ZYC7</accession>
<name>A0AA39ZYC7_9PEZI</name>
<protein>
    <submittedName>
        <fullName evidence="2">Uncharacterized protein</fullName>
    </submittedName>
</protein>
<gene>
    <name evidence="2" type="ORF">B0T26DRAFT_724839</name>
</gene>